<dbReference type="RefSeq" id="WP_121623912.1">
    <property type="nucleotide sequence ID" value="NZ_JACIIW010000001.1"/>
</dbReference>
<evidence type="ECO:0000313" key="3">
    <source>
        <dbReference type="EMBL" id="RLP77734.1"/>
    </source>
</evidence>
<evidence type="ECO:0000313" key="4">
    <source>
        <dbReference type="Proteomes" id="UP000269692"/>
    </source>
</evidence>
<keyword evidence="1" id="KW-1133">Transmembrane helix</keyword>
<name>A0A3L7ACN2_9HYPH</name>
<proteinExistence type="predicted"/>
<keyword evidence="4" id="KW-1185">Reference proteome</keyword>
<evidence type="ECO:0000256" key="2">
    <source>
        <dbReference type="SAM" id="SignalP"/>
    </source>
</evidence>
<feature type="chain" id="PRO_5018288565" description="TIGR02186 family protein" evidence="2">
    <location>
        <begin position="32"/>
        <end position="264"/>
    </location>
</feature>
<dbReference type="AlphaFoldDB" id="A0A3L7ACN2"/>
<dbReference type="Proteomes" id="UP000269692">
    <property type="component" value="Unassembled WGS sequence"/>
</dbReference>
<keyword evidence="1" id="KW-0472">Membrane</keyword>
<dbReference type="InterPro" id="IPR019088">
    <property type="entry name" value="CHP02186-rel_TM"/>
</dbReference>
<organism evidence="3 4">
    <name type="scientific">Xanthobacter tagetidis</name>
    <dbReference type="NCBI Taxonomy" id="60216"/>
    <lineage>
        <taxon>Bacteria</taxon>
        <taxon>Pseudomonadati</taxon>
        <taxon>Pseudomonadota</taxon>
        <taxon>Alphaproteobacteria</taxon>
        <taxon>Hyphomicrobiales</taxon>
        <taxon>Xanthobacteraceae</taxon>
        <taxon>Xanthobacter</taxon>
    </lineage>
</organism>
<dbReference type="EMBL" id="RCTF01000010">
    <property type="protein sequence ID" value="RLP77734.1"/>
    <property type="molecule type" value="Genomic_DNA"/>
</dbReference>
<accession>A0A3L7ACN2</accession>
<dbReference type="Pfam" id="PF09608">
    <property type="entry name" value="Alph_Pro_TM"/>
    <property type="match status" value="1"/>
</dbReference>
<reference evidence="3 4" key="1">
    <citation type="submission" date="2018-10" db="EMBL/GenBank/DDBJ databases">
        <title>Xanthobacter tagetidis genome sequencing and assembly.</title>
        <authorList>
            <person name="Maclea K.S."/>
            <person name="Goen A.E."/>
            <person name="Fatima S.A."/>
        </authorList>
    </citation>
    <scope>NUCLEOTIDE SEQUENCE [LARGE SCALE GENOMIC DNA]</scope>
    <source>
        <strain evidence="3 4">ATCC 700314</strain>
    </source>
</reference>
<keyword evidence="1" id="KW-0812">Transmembrane</keyword>
<dbReference type="OrthoDB" id="9815212at2"/>
<feature type="transmembrane region" description="Helical" evidence="1">
    <location>
        <begin position="240"/>
        <end position="261"/>
    </location>
</feature>
<keyword evidence="2" id="KW-0732">Signal</keyword>
<evidence type="ECO:0008006" key="5">
    <source>
        <dbReference type="Google" id="ProtNLM"/>
    </source>
</evidence>
<feature type="signal peptide" evidence="2">
    <location>
        <begin position="1"/>
        <end position="31"/>
    </location>
</feature>
<sequence length="264" mass="28003">MSGPRSRAGRRLAAALLCVLAGAAASGAARAESVVLSISQGEVLITSSFAGADLAIFGVAEAKGAGTPPPDVVITVRGPTQTFLTWRKSQVIGLWMNTDSRAFLDVPGFLSVMSSRPAPTFAAPEVLRAEQIGLDRFLLVQRVGPDFADVVASDPFRTAFLRIQAAHALYQEDPGGVVLLAPNVFQAQLRLPGHAPIGRYEVHVKVLRDGRVTGEARTHFEVARSGFEQSIASFAHTNGILYGISVALGSLIVGFLANLLFRKE</sequence>
<protein>
    <recommendedName>
        <fullName evidence="5">TIGR02186 family protein</fullName>
    </recommendedName>
</protein>
<evidence type="ECO:0000256" key="1">
    <source>
        <dbReference type="SAM" id="Phobius"/>
    </source>
</evidence>
<gene>
    <name evidence="3" type="ORF">D9R14_13840</name>
</gene>
<comment type="caution">
    <text evidence="3">The sequence shown here is derived from an EMBL/GenBank/DDBJ whole genome shotgun (WGS) entry which is preliminary data.</text>
</comment>